<dbReference type="NCBIfam" id="NF033684">
    <property type="entry name" value="suffix_2_RND"/>
    <property type="match status" value="1"/>
</dbReference>
<dbReference type="InterPro" id="IPR047961">
    <property type="entry name" value="Transp_suffix-like"/>
</dbReference>
<dbReference type="EMBL" id="UGYK01000002">
    <property type="protein sequence ID" value="SUI70003.1"/>
    <property type="molecule type" value="Genomic_DNA"/>
</dbReference>
<organism evidence="2 3">
    <name type="scientific">Serratia marcescens</name>
    <dbReference type="NCBI Taxonomy" id="615"/>
    <lineage>
        <taxon>Bacteria</taxon>
        <taxon>Pseudomonadati</taxon>
        <taxon>Pseudomonadota</taxon>
        <taxon>Gammaproteobacteria</taxon>
        <taxon>Enterobacterales</taxon>
        <taxon>Yersiniaceae</taxon>
        <taxon>Serratia</taxon>
    </lineage>
</organism>
<dbReference type="AlphaFoldDB" id="A0A379ZYT1"/>
<evidence type="ECO:0000313" key="3">
    <source>
        <dbReference type="Proteomes" id="UP000254765"/>
    </source>
</evidence>
<keyword evidence="1" id="KW-0472">Membrane</keyword>
<keyword evidence="1" id="KW-1133">Transmembrane helix</keyword>
<name>A0A379ZYT1_SERMA</name>
<protein>
    <recommendedName>
        <fullName evidence="4">Transporter suffix domain-containing protein</fullName>
    </recommendedName>
</protein>
<feature type="transmembrane region" description="Helical" evidence="1">
    <location>
        <begin position="67"/>
        <end position="88"/>
    </location>
</feature>
<proteinExistence type="predicted"/>
<reference evidence="2 3" key="1">
    <citation type="submission" date="2018-06" db="EMBL/GenBank/DDBJ databases">
        <authorList>
            <consortium name="Pathogen Informatics"/>
            <person name="Doyle S."/>
        </authorList>
    </citation>
    <scope>NUCLEOTIDE SEQUENCE [LARGE SCALE GENOMIC DNA]</scope>
    <source>
        <strain evidence="2 3">NCTC10211</strain>
    </source>
</reference>
<gene>
    <name evidence="2" type="ORF">NCTC10211_04447</name>
</gene>
<sequence>MLSLLVIPVVYTLIDDLENWLRKLPSLLARSKNLSGRKKAGFAMLTVVLLYWLAFPVIPFLDIPYKIVVVSTLVVVGETLFVIAIALLGKEYWGQIKHWLRQKVFKRKG</sequence>
<feature type="transmembrane region" description="Helical" evidence="1">
    <location>
        <begin position="40"/>
        <end position="61"/>
    </location>
</feature>
<evidence type="ECO:0000256" key="1">
    <source>
        <dbReference type="SAM" id="Phobius"/>
    </source>
</evidence>
<accession>A0A379ZYT1</accession>
<evidence type="ECO:0008006" key="4">
    <source>
        <dbReference type="Google" id="ProtNLM"/>
    </source>
</evidence>
<dbReference type="Proteomes" id="UP000254765">
    <property type="component" value="Unassembled WGS sequence"/>
</dbReference>
<keyword evidence="1" id="KW-0812">Transmembrane</keyword>
<evidence type="ECO:0000313" key="2">
    <source>
        <dbReference type="EMBL" id="SUI70003.1"/>
    </source>
</evidence>